<name>A0A484K2A7_9ASTE</name>
<organism evidence="1 2">
    <name type="scientific">Cuscuta campestris</name>
    <dbReference type="NCBI Taxonomy" id="132261"/>
    <lineage>
        <taxon>Eukaryota</taxon>
        <taxon>Viridiplantae</taxon>
        <taxon>Streptophyta</taxon>
        <taxon>Embryophyta</taxon>
        <taxon>Tracheophyta</taxon>
        <taxon>Spermatophyta</taxon>
        <taxon>Magnoliopsida</taxon>
        <taxon>eudicotyledons</taxon>
        <taxon>Gunneridae</taxon>
        <taxon>Pentapetalae</taxon>
        <taxon>asterids</taxon>
        <taxon>lamiids</taxon>
        <taxon>Solanales</taxon>
        <taxon>Convolvulaceae</taxon>
        <taxon>Cuscuteae</taxon>
        <taxon>Cuscuta</taxon>
        <taxon>Cuscuta subgen. Grammica</taxon>
        <taxon>Cuscuta sect. Cleistogrammica</taxon>
    </lineage>
</organism>
<dbReference type="Proteomes" id="UP000595140">
    <property type="component" value="Unassembled WGS sequence"/>
</dbReference>
<keyword evidence="2" id="KW-1185">Reference proteome</keyword>
<dbReference type="AlphaFoldDB" id="A0A484K2A7"/>
<evidence type="ECO:0000313" key="1">
    <source>
        <dbReference type="EMBL" id="VFQ58778.1"/>
    </source>
</evidence>
<sequence>MKMDTTTMDETRAAYYKKLQQDILNGLMRHGIIHISFEQCERCIWGCRAIHTTSRNLLDKEDDHDAKKP</sequence>
<proteinExistence type="predicted"/>
<accession>A0A484K2A7</accession>
<protein>
    <submittedName>
        <fullName evidence="1">Uncharacterized protein</fullName>
    </submittedName>
</protein>
<dbReference type="EMBL" id="OOIL02000002">
    <property type="protein sequence ID" value="VFQ58778.1"/>
    <property type="molecule type" value="Genomic_DNA"/>
</dbReference>
<reference evidence="1 2" key="1">
    <citation type="submission" date="2018-04" db="EMBL/GenBank/DDBJ databases">
        <authorList>
            <person name="Vogel A."/>
        </authorList>
    </citation>
    <scope>NUCLEOTIDE SEQUENCE [LARGE SCALE GENOMIC DNA]</scope>
</reference>
<gene>
    <name evidence="1" type="ORF">CCAM_LOCUS554</name>
</gene>
<evidence type="ECO:0000313" key="2">
    <source>
        <dbReference type="Proteomes" id="UP000595140"/>
    </source>
</evidence>